<organism evidence="1 2">
    <name type="scientific">Microvenator marinus</name>
    <dbReference type="NCBI Taxonomy" id="2600177"/>
    <lineage>
        <taxon>Bacteria</taxon>
        <taxon>Deltaproteobacteria</taxon>
        <taxon>Bradymonadales</taxon>
        <taxon>Microvenatoraceae</taxon>
        <taxon>Microvenator</taxon>
    </lineage>
</organism>
<dbReference type="Gene3D" id="3.20.20.140">
    <property type="entry name" value="Metal-dependent hydrolases"/>
    <property type="match status" value="1"/>
</dbReference>
<accession>A0A5B8XKL8</accession>
<dbReference type="InterPro" id="IPR008969">
    <property type="entry name" value="CarboxyPept-like_regulatory"/>
</dbReference>
<reference evidence="1 2" key="1">
    <citation type="submission" date="2019-08" db="EMBL/GenBank/DDBJ databases">
        <authorList>
            <person name="Liang Q."/>
        </authorList>
    </citation>
    <scope>NUCLEOTIDE SEQUENCE [LARGE SCALE GENOMIC DNA]</scope>
    <source>
        <strain evidence="1 2">V1718</strain>
    </source>
</reference>
<dbReference type="Proteomes" id="UP000321595">
    <property type="component" value="Chromosome"/>
</dbReference>
<protein>
    <submittedName>
        <fullName evidence="1">Uncharacterized protein</fullName>
    </submittedName>
</protein>
<dbReference type="SUPFAM" id="SSF49464">
    <property type="entry name" value="Carboxypeptidase regulatory domain-like"/>
    <property type="match status" value="1"/>
</dbReference>
<evidence type="ECO:0000313" key="2">
    <source>
        <dbReference type="Proteomes" id="UP000321595"/>
    </source>
</evidence>
<dbReference type="EMBL" id="CP042467">
    <property type="protein sequence ID" value="QED26350.1"/>
    <property type="molecule type" value="Genomic_DNA"/>
</dbReference>
<dbReference type="AlphaFoldDB" id="A0A5B8XKL8"/>
<keyword evidence="2" id="KW-1185">Reference proteome</keyword>
<proteinExistence type="predicted"/>
<name>A0A5B8XKL8_9DELT</name>
<gene>
    <name evidence="1" type="ORF">FRD01_03610</name>
</gene>
<dbReference type="OrthoDB" id="5525048at2"/>
<sequence>MNKLLLLLLLSFATFGCKDNEPPRANAQRVTDRNQLVGGPTALGDIGDYVLENDKIKVVIQDLTYNRGSGLFGGSLIDADLKRYDSEGNPLGGNGRDTFGELFPVFFLEMIDPQEISIINDGTDGKAAIIEVKGKGGEFVTMLRYLNQLMLNSYAVELPDLIGGVPANSDGEPQIEFSTRYILEPGARHIRIDSTMRNISQESLEFPPSTITGLLSGFGLDLSGLRIPTGHVLGFGALSSIFVPGVGYDLRFGLDEAYQTAVPLPGFPGLLTNIVASTTDLGVNYGFITVEDPENNFVYQRDQDGLYDGRAAADDFLFLFYASGFGGVFSSQAPQWLKPTECSASNTNECEDDYFCRTSYEACLARCESEDGQCSDACTTALETCKEPATSYTFTNYFVIGDGDVASIYEELYKVRGVQTQKVRGRVRDATTGVPVGALASVLFYSTDDSSCSNPQLLNQVHTRSSGFFELELLPGRYCYRTRADGHPLSDYQFIEVNEATGLINARLASAGEVLVHVTDESGMPMPAKLTLVGVHEYNASSDYKTFLFDLEAGEPWLPTDLVPDDPNDPNTRKFMQEMAYGDASGKIRILAPPGKYTAYISRGAEYDLATFEVDLKPAKVETKAVTLKRVVDTTGYLSGDFHLHAAGSIDSGLDNNVRVRSVAGEGIEIAVSTDHNYVTDYRPFIQRNQLDPWLTSVIGLELTTFEAGHFNAFPVNRELDSQSRGSIKWQDVPPQKIFDTLREMAPEGGNIIQVNHPRTPILGYFAQHNVDAFDSTVDLAINQATGTDRLTATLTSPTGPAFIEEIQQPNGTSSIYRSTFSWEFDAIEVFNGKHLEELRHFRMPFDKTAAAGTPDALPPSVFDSFRAVLTEDSLAETTESGYSRSFLREFFPDDTNTELDARTAAEVEPLVDAWTLENIPEQHTVLCDGDDVVFAGGLDDYYNILNHNRPDGTYRYYAATGNSDVHGARSDEAGIPRNYTFVGHDDPQKFNPQQLVDGLRARHNIVTNGPFINLSINDNPVGSEFSATGELEFEVLVRAADWVGADRFRIVANGEVLRGVPGQSDDYWGWTPVTLSNGEFKATFTANVAQDTWFVLEVEGDNNLFPVVTPQDIPPFNFDAVIGSLAGAFGFGGGVEGLEPNFVFPVTPFAFTNPIWVVTDGDGAFTAPNPPIFRCQDGAYVQGLTLTADKMQRIRPAQVPIELHHHNPLPRQRGSVTPDLRMLFESFGHIH</sequence>
<dbReference type="InterPro" id="IPR016195">
    <property type="entry name" value="Pol/histidinol_Pase-like"/>
</dbReference>
<dbReference type="KEGG" id="bbae:FRD01_03610"/>
<dbReference type="RefSeq" id="WP_146957720.1">
    <property type="nucleotide sequence ID" value="NZ_CP042467.1"/>
</dbReference>
<evidence type="ECO:0000313" key="1">
    <source>
        <dbReference type="EMBL" id="QED26350.1"/>
    </source>
</evidence>
<dbReference type="SUPFAM" id="SSF89550">
    <property type="entry name" value="PHP domain-like"/>
    <property type="match status" value="1"/>
</dbReference>
<dbReference type="PROSITE" id="PS51257">
    <property type="entry name" value="PROKAR_LIPOPROTEIN"/>
    <property type="match status" value="1"/>
</dbReference>